<dbReference type="NCBIfam" id="TIGR02727">
    <property type="entry name" value="MTHFS_bact"/>
    <property type="match status" value="1"/>
</dbReference>
<dbReference type="GO" id="GO:0009396">
    <property type="term" value="P:folic acid-containing compound biosynthetic process"/>
    <property type="evidence" value="ECO:0007669"/>
    <property type="project" value="TreeGrafter"/>
</dbReference>
<dbReference type="SUPFAM" id="SSF100950">
    <property type="entry name" value="NagB/RpiA/CoA transferase-like"/>
    <property type="match status" value="1"/>
</dbReference>
<dbReference type="PANTHER" id="PTHR23407:SF1">
    <property type="entry name" value="5-FORMYLTETRAHYDROFOLATE CYCLO-LIGASE"/>
    <property type="match status" value="1"/>
</dbReference>
<keyword evidence="3" id="KW-0067">ATP-binding</keyword>
<evidence type="ECO:0000313" key="4">
    <source>
        <dbReference type="EMBL" id="CAB4540294.1"/>
    </source>
</evidence>
<accession>A0A6J6BNH1</accession>
<dbReference type="PANTHER" id="PTHR23407">
    <property type="entry name" value="ATPASE INHIBITOR/5-FORMYLTETRAHYDROFOLATE CYCLO-LIGASE"/>
    <property type="match status" value="1"/>
</dbReference>
<sequence length="207" mass="22330">MEAATIGAQKSSLRDSLRAQRHTFVASHADALHDSALELAERLAWWTMVRGAGTVTAYASRGDEPHTDALLDAIKAQSVRVLLPVVTSPTQLQWSPYLSLSDLELSERGIREPNGPRYESNVLSGVDLMIVPALAITTDGVRLGQGGGYYDRVLSLVRPDVPIIAMIYDHELLPAGAIPHEAHDVRVTHVCTPNDGLRAVKPASATP</sequence>
<organism evidence="4">
    <name type="scientific">freshwater metagenome</name>
    <dbReference type="NCBI Taxonomy" id="449393"/>
    <lineage>
        <taxon>unclassified sequences</taxon>
        <taxon>metagenomes</taxon>
        <taxon>ecological metagenomes</taxon>
    </lineage>
</organism>
<dbReference type="Pfam" id="PF01812">
    <property type="entry name" value="5-FTHF_cyc-lig"/>
    <property type="match status" value="1"/>
</dbReference>
<dbReference type="GO" id="GO:0030272">
    <property type="term" value="F:5-formyltetrahydrofolate cyclo-ligase activity"/>
    <property type="evidence" value="ECO:0007669"/>
    <property type="project" value="TreeGrafter"/>
</dbReference>
<comment type="similarity">
    <text evidence="1">Belongs to the 5-formyltetrahydrofolate cyclo-ligase family.</text>
</comment>
<dbReference type="PIRSF" id="PIRSF006806">
    <property type="entry name" value="FTHF_cligase"/>
    <property type="match status" value="1"/>
</dbReference>
<keyword evidence="2" id="KW-0547">Nucleotide-binding</keyword>
<name>A0A6J6BNH1_9ZZZZ</name>
<dbReference type="InterPro" id="IPR024185">
    <property type="entry name" value="FTHF_cligase-like_sf"/>
</dbReference>
<dbReference type="GO" id="GO:0035999">
    <property type="term" value="P:tetrahydrofolate interconversion"/>
    <property type="evidence" value="ECO:0007669"/>
    <property type="project" value="TreeGrafter"/>
</dbReference>
<dbReference type="InterPro" id="IPR002698">
    <property type="entry name" value="FTHF_cligase"/>
</dbReference>
<evidence type="ECO:0000256" key="1">
    <source>
        <dbReference type="ARBA" id="ARBA00010638"/>
    </source>
</evidence>
<dbReference type="GO" id="GO:0005524">
    <property type="term" value="F:ATP binding"/>
    <property type="evidence" value="ECO:0007669"/>
    <property type="project" value="UniProtKB-KW"/>
</dbReference>
<dbReference type="Gene3D" id="3.40.50.10420">
    <property type="entry name" value="NagB/RpiA/CoA transferase-like"/>
    <property type="match status" value="1"/>
</dbReference>
<dbReference type="AlphaFoldDB" id="A0A6J6BNH1"/>
<dbReference type="EMBL" id="CAEZSO010000054">
    <property type="protein sequence ID" value="CAB4540294.1"/>
    <property type="molecule type" value="Genomic_DNA"/>
</dbReference>
<evidence type="ECO:0000256" key="2">
    <source>
        <dbReference type="ARBA" id="ARBA00022741"/>
    </source>
</evidence>
<evidence type="ECO:0000256" key="3">
    <source>
        <dbReference type="ARBA" id="ARBA00022840"/>
    </source>
</evidence>
<gene>
    <name evidence="4" type="ORF">UFOPK1446_00369</name>
</gene>
<protein>
    <submittedName>
        <fullName evidence="4">Unannotated protein</fullName>
    </submittedName>
</protein>
<reference evidence="4" key="1">
    <citation type="submission" date="2020-05" db="EMBL/GenBank/DDBJ databases">
        <authorList>
            <person name="Chiriac C."/>
            <person name="Salcher M."/>
            <person name="Ghai R."/>
            <person name="Kavagutti S V."/>
        </authorList>
    </citation>
    <scope>NUCLEOTIDE SEQUENCE</scope>
</reference>
<dbReference type="InterPro" id="IPR037171">
    <property type="entry name" value="NagB/RpiA_transferase-like"/>
</dbReference>
<proteinExistence type="inferred from homology"/>